<gene>
    <name evidence="3" type="ORF">SR1949_17640</name>
</gene>
<name>A0A479ZZG1_9CYAN</name>
<feature type="domain" description="Peptidase M28" evidence="2">
    <location>
        <begin position="112"/>
        <end position="311"/>
    </location>
</feature>
<sequence length="326" mass="36563">MQKGNREQGTGKRRQKAKGKRHSYKINNFLSQSPITSHQSPITILTLKQRLQNHLQEIARERDPYMASAGHFFVQEYIRNELGQWGSVEIHTFKVGSKSCNNLILNLPAQEKRQKLDFPPILVGAHYDGVPGTVAADDNATGVAVLLEFARIFTQAPARYPLRLVAFDMEEYGLLGSADYAALLHQQKQRLRLMISLEMLGYRDCRPGSQRYPAFLDRLYPNTGDFIGLIGNLRTLGDLVNIRSAISKSGLPCQLLPVPNRGLLVPQTRLSDHAPFWDQGYPAIMVTDTAFMRNPNYHKPSDTIASLDLDFLVGVCEGLESGIRCL</sequence>
<accession>A0A479ZZG1</accession>
<feature type="region of interest" description="Disordered" evidence="1">
    <location>
        <begin position="1"/>
        <end position="22"/>
    </location>
</feature>
<feature type="compositionally biased region" description="Basic and acidic residues" evidence="1">
    <location>
        <begin position="1"/>
        <end position="10"/>
    </location>
</feature>
<dbReference type="InterPro" id="IPR045175">
    <property type="entry name" value="M28_fam"/>
</dbReference>
<organism evidence="3 4">
    <name type="scientific">Sphaerospermopsis reniformis</name>
    <dbReference type="NCBI Taxonomy" id="531300"/>
    <lineage>
        <taxon>Bacteria</taxon>
        <taxon>Bacillati</taxon>
        <taxon>Cyanobacteriota</taxon>
        <taxon>Cyanophyceae</taxon>
        <taxon>Nostocales</taxon>
        <taxon>Aphanizomenonaceae</taxon>
        <taxon>Sphaerospermopsis</taxon>
    </lineage>
</organism>
<reference evidence="4" key="1">
    <citation type="submission" date="2019-02" db="EMBL/GenBank/DDBJ databases">
        <title>Draft genome sequence of Sphaerospermopsis reniformis NIES-1949.</title>
        <authorList>
            <person name="Yamaguchi H."/>
            <person name="Suzuki S."/>
            <person name="Kawachi M."/>
        </authorList>
    </citation>
    <scope>NUCLEOTIDE SEQUENCE [LARGE SCALE GENOMIC DNA]</scope>
    <source>
        <strain evidence="4">NIES-1949</strain>
    </source>
</reference>
<dbReference type="SUPFAM" id="SSF53187">
    <property type="entry name" value="Zn-dependent exopeptidases"/>
    <property type="match status" value="1"/>
</dbReference>
<dbReference type="PANTHER" id="PTHR12147">
    <property type="entry name" value="METALLOPEPTIDASE M28 FAMILY MEMBER"/>
    <property type="match status" value="1"/>
</dbReference>
<dbReference type="Proteomes" id="UP000300142">
    <property type="component" value="Unassembled WGS sequence"/>
</dbReference>
<feature type="compositionally biased region" description="Basic residues" evidence="1">
    <location>
        <begin position="11"/>
        <end position="22"/>
    </location>
</feature>
<proteinExistence type="predicted"/>
<protein>
    <submittedName>
        <fullName evidence="3">Peptidases M20 and M28</fullName>
    </submittedName>
</protein>
<evidence type="ECO:0000256" key="1">
    <source>
        <dbReference type="SAM" id="MobiDB-lite"/>
    </source>
</evidence>
<keyword evidence="4" id="KW-1185">Reference proteome</keyword>
<evidence type="ECO:0000313" key="4">
    <source>
        <dbReference type="Proteomes" id="UP000300142"/>
    </source>
</evidence>
<dbReference type="InterPro" id="IPR007484">
    <property type="entry name" value="Peptidase_M28"/>
</dbReference>
<evidence type="ECO:0000259" key="2">
    <source>
        <dbReference type="Pfam" id="PF04389"/>
    </source>
</evidence>
<dbReference type="GO" id="GO:0006508">
    <property type="term" value="P:proteolysis"/>
    <property type="evidence" value="ECO:0007669"/>
    <property type="project" value="InterPro"/>
</dbReference>
<evidence type="ECO:0000313" key="3">
    <source>
        <dbReference type="EMBL" id="GCL36658.1"/>
    </source>
</evidence>
<dbReference type="AlphaFoldDB" id="A0A479ZZG1"/>
<comment type="caution">
    <text evidence="3">The sequence shown here is derived from an EMBL/GenBank/DDBJ whole genome shotgun (WGS) entry which is preliminary data.</text>
</comment>
<dbReference type="GO" id="GO:0008235">
    <property type="term" value="F:metalloexopeptidase activity"/>
    <property type="evidence" value="ECO:0007669"/>
    <property type="project" value="InterPro"/>
</dbReference>
<dbReference type="EMBL" id="BJCE01000045">
    <property type="protein sequence ID" value="GCL36658.1"/>
    <property type="molecule type" value="Genomic_DNA"/>
</dbReference>
<dbReference type="Pfam" id="PF04389">
    <property type="entry name" value="Peptidase_M28"/>
    <property type="match status" value="1"/>
</dbReference>
<dbReference type="PANTHER" id="PTHR12147:SF26">
    <property type="entry name" value="PEPTIDASE M28 DOMAIN-CONTAINING PROTEIN"/>
    <property type="match status" value="1"/>
</dbReference>
<dbReference type="Gene3D" id="3.40.630.10">
    <property type="entry name" value="Zn peptidases"/>
    <property type="match status" value="1"/>
</dbReference>